<gene>
    <name evidence="8" type="ORF">CHGG_04076</name>
</gene>
<dbReference type="eggNOG" id="KOG1121">
    <property type="taxonomic scope" value="Eukaryota"/>
</dbReference>
<feature type="compositionally biased region" description="Basic and acidic residues" evidence="6">
    <location>
        <begin position="614"/>
        <end position="632"/>
    </location>
</feature>
<dbReference type="OrthoDB" id="5245157at2759"/>
<dbReference type="PANTHER" id="PTHR46481:SF10">
    <property type="entry name" value="ZINC FINGER BED DOMAIN-CONTAINING PROTEIN 39"/>
    <property type="match status" value="1"/>
</dbReference>
<evidence type="ECO:0000256" key="5">
    <source>
        <dbReference type="ARBA" id="ARBA00023242"/>
    </source>
</evidence>
<dbReference type="PANTHER" id="PTHR46481">
    <property type="entry name" value="ZINC FINGER BED DOMAIN-CONTAINING PROTEIN 4"/>
    <property type="match status" value="1"/>
</dbReference>
<dbReference type="InterPro" id="IPR052035">
    <property type="entry name" value="ZnF_BED_domain_contain"/>
</dbReference>
<feature type="compositionally biased region" description="Basic and acidic residues" evidence="6">
    <location>
        <begin position="169"/>
        <end position="178"/>
    </location>
</feature>
<proteinExistence type="predicted"/>
<sequence length="831" mass="95309">MTNLDDRSFDDSSSASSLTPSQSVSQTSGSFMNLSHAGRDALSILRRTRSVKDQLEIVDEANLPTEDSQLPKIWIQNKPYINTKWLYKKRKRWSKVDEYGERYVKLDRDDSSLGEYWLCDPCMQEGRTSLYATTNGATTTVKLHLQKDHGLLISIGSSGGGSEAGDSEPSPRRQKTLEESLRRTLVSKTTGQLFRNTLLRWLASANIPFSGIEHPLFRQLLCLMDKDLLQEVLPHSGDTVRAWMKAEFEAEKELLRAELARSPYKKHLTFDLWTSPNQYALLGITVHFVDQSQQLQFRLLALKRIFGSHGGENLGLVLEGVIEDFALSETVGYLTADNADSGDSAVRELFQALFPEDNSISDLARQRRIRCVNHGLNLSATGFLGGTFKEAIKKLPPGSEERKFLQEENDFLEHWRQSGPIQKLHDLMGWIRRGAQRREQFLQFTRGELTEDELLEFGQVLWDTREFGGLMVKQDNDTRWNSFFESAKRALQLKDPVEIFQRRMVNERDPKKRLPEEYLLRDDDWSFLGIAVDVLEPVFRLTKRFKDRAPRIAEVAASLHYLLDHFRRQRSIYIDNIANATMDGPDFAGTSIFVGHQLPALQPIAPPNTQSEIFSDRPQRQRREPARYRDGVDGADDAETTGNYNSADFSDRQNLRALRASLAVAIYKIDKYIATLEDSPAYWAAMILHPGLKKRWIEKQLSEEHAQRVIQGFKKFFDEDYNKHGSPAPRRTIQTRPNYLIDEDFYDKPEDPLLKDELLEYFSMPLLPVEDPLEWWRRHQTSLPKLAKMAFDILSIPATSCEIERLVIQIKLKLKSTFTLGSQIKSNSGLI</sequence>
<evidence type="ECO:0000256" key="2">
    <source>
        <dbReference type="ARBA" id="ARBA00022723"/>
    </source>
</evidence>
<evidence type="ECO:0000259" key="7">
    <source>
        <dbReference type="Pfam" id="PF05699"/>
    </source>
</evidence>
<evidence type="ECO:0000313" key="9">
    <source>
        <dbReference type="Proteomes" id="UP000001056"/>
    </source>
</evidence>
<feature type="region of interest" description="Disordered" evidence="6">
    <location>
        <begin position="607"/>
        <end position="646"/>
    </location>
</feature>
<protein>
    <recommendedName>
        <fullName evidence="7">HAT C-terminal dimerisation domain-containing protein</fullName>
    </recommendedName>
</protein>
<dbReference type="Proteomes" id="UP000001056">
    <property type="component" value="Unassembled WGS sequence"/>
</dbReference>
<accession>Q2H2C0</accession>
<feature type="region of interest" description="Disordered" evidence="6">
    <location>
        <begin position="1"/>
        <end position="31"/>
    </location>
</feature>
<reference evidence="9" key="1">
    <citation type="journal article" date="2015" name="Genome Announc.">
        <title>Draft genome sequence of the cellulolytic fungus Chaetomium globosum.</title>
        <authorList>
            <person name="Cuomo C.A."/>
            <person name="Untereiner W.A."/>
            <person name="Ma L.-J."/>
            <person name="Grabherr M."/>
            <person name="Birren B.W."/>
        </authorList>
    </citation>
    <scope>NUCLEOTIDE SEQUENCE [LARGE SCALE GENOMIC DNA]</scope>
    <source>
        <strain evidence="9">ATCC 6205 / CBS 148.51 / DSM 1962 / NBRC 6347 / NRRL 1970</strain>
    </source>
</reference>
<dbReference type="GeneID" id="4392618"/>
<dbReference type="RefSeq" id="XP_001223290.1">
    <property type="nucleotide sequence ID" value="XM_001223289.1"/>
</dbReference>
<keyword evidence="4" id="KW-0862">Zinc</keyword>
<evidence type="ECO:0000256" key="3">
    <source>
        <dbReference type="ARBA" id="ARBA00022771"/>
    </source>
</evidence>
<dbReference type="STRING" id="306901.Q2H2C0"/>
<name>Q2H2C0_CHAGB</name>
<dbReference type="AlphaFoldDB" id="Q2H2C0"/>
<dbReference type="GO" id="GO:0005634">
    <property type="term" value="C:nucleus"/>
    <property type="evidence" value="ECO:0007669"/>
    <property type="project" value="UniProtKB-SubCell"/>
</dbReference>
<dbReference type="HOGENOM" id="CLU_009123_10_1_1"/>
<dbReference type="EMBL" id="CH408032">
    <property type="protein sequence ID" value="EAQ87457.1"/>
    <property type="molecule type" value="Genomic_DNA"/>
</dbReference>
<dbReference type="InParanoid" id="Q2H2C0"/>
<comment type="subcellular location">
    <subcellularLocation>
        <location evidence="1">Nucleus</location>
    </subcellularLocation>
</comment>
<dbReference type="GO" id="GO:0008270">
    <property type="term" value="F:zinc ion binding"/>
    <property type="evidence" value="ECO:0007669"/>
    <property type="project" value="UniProtKB-KW"/>
</dbReference>
<dbReference type="GO" id="GO:0046983">
    <property type="term" value="F:protein dimerization activity"/>
    <property type="evidence" value="ECO:0007669"/>
    <property type="project" value="InterPro"/>
</dbReference>
<keyword evidence="9" id="KW-1185">Reference proteome</keyword>
<evidence type="ECO:0000256" key="4">
    <source>
        <dbReference type="ARBA" id="ARBA00022833"/>
    </source>
</evidence>
<dbReference type="InterPro" id="IPR012337">
    <property type="entry name" value="RNaseH-like_sf"/>
</dbReference>
<dbReference type="SUPFAM" id="SSF53098">
    <property type="entry name" value="Ribonuclease H-like"/>
    <property type="match status" value="1"/>
</dbReference>
<keyword evidence="2" id="KW-0479">Metal-binding</keyword>
<evidence type="ECO:0000256" key="1">
    <source>
        <dbReference type="ARBA" id="ARBA00004123"/>
    </source>
</evidence>
<dbReference type="Pfam" id="PF05699">
    <property type="entry name" value="Dimer_Tnp_hAT"/>
    <property type="match status" value="1"/>
</dbReference>
<evidence type="ECO:0000256" key="6">
    <source>
        <dbReference type="SAM" id="MobiDB-lite"/>
    </source>
</evidence>
<dbReference type="OMA" id="CECERVF"/>
<feature type="region of interest" description="Disordered" evidence="6">
    <location>
        <begin position="157"/>
        <end position="178"/>
    </location>
</feature>
<feature type="domain" description="HAT C-terminal dimerisation" evidence="7">
    <location>
        <begin position="757"/>
        <end position="820"/>
    </location>
</feature>
<feature type="compositionally biased region" description="Basic and acidic residues" evidence="6">
    <location>
        <begin position="1"/>
        <end position="10"/>
    </location>
</feature>
<keyword evidence="5" id="KW-0539">Nucleus</keyword>
<evidence type="ECO:0000313" key="8">
    <source>
        <dbReference type="EMBL" id="EAQ87457.1"/>
    </source>
</evidence>
<feature type="compositionally biased region" description="Low complexity" evidence="6">
    <location>
        <begin position="11"/>
        <end position="25"/>
    </location>
</feature>
<keyword evidence="3" id="KW-0863">Zinc-finger</keyword>
<dbReference type="InterPro" id="IPR008906">
    <property type="entry name" value="HATC_C_dom"/>
</dbReference>
<organism evidence="8 9">
    <name type="scientific">Chaetomium globosum (strain ATCC 6205 / CBS 148.51 / DSM 1962 / NBRC 6347 / NRRL 1970)</name>
    <name type="common">Soil fungus</name>
    <dbReference type="NCBI Taxonomy" id="306901"/>
    <lineage>
        <taxon>Eukaryota</taxon>
        <taxon>Fungi</taxon>
        <taxon>Dikarya</taxon>
        <taxon>Ascomycota</taxon>
        <taxon>Pezizomycotina</taxon>
        <taxon>Sordariomycetes</taxon>
        <taxon>Sordariomycetidae</taxon>
        <taxon>Sordariales</taxon>
        <taxon>Chaetomiaceae</taxon>
        <taxon>Chaetomium</taxon>
    </lineage>
</organism>
<dbReference type="VEuPathDB" id="FungiDB:CHGG_04076"/>